<evidence type="ECO:0000313" key="9">
    <source>
        <dbReference type="WBParaSite" id="ACRNAN_scaffold7106.g19787.t1"/>
    </source>
</evidence>
<dbReference type="GO" id="GO:0006508">
    <property type="term" value="P:proteolysis"/>
    <property type="evidence" value="ECO:0007669"/>
    <property type="project" value="UniProtKB-KW"/>
</dbReference>
<dbReference type="PANTHER" id="PTHR12411">
    <property type="entry name" value="CYSTEINE PROTEASE FAMILY C1-RELATED"/>
    <property type="match status" value="1"/>
</dbReference>
<feature type="region of interest" description="Disordered" evidence="5">
    <location>
        <begin position="1"/>
        <end position="35"/>
    </location>
</feature>
<dbReference type="Pfam" id="PF00112">
    <property type="entry name" value="Peptidase_C1"/>
    <property type="match status" value="1"/>
</dbReference>
<feature type="compositionally biased region" description="Basic and acidic residues" evidence="5">
    <location>
        <begin position="22"/>
        <end position="35"/>
    </location>
</feature>
<dbReference type="CDD" id="cd02620">
    <property type="entry name" value="Peptidase_C1A_CathepsinB"/>
    <property type="match status" value="1"/>
</dbReference>
<dbReference type="InterPro" id="IPR013128">
    <property type="entry name" value="Peptidase_C1A"/>
</dbReference>
<name>A0A914EE01_9BILA</name>
<feature type="domain" description="Peptidase C1A papain C-terminal" evidence="7">
    <location>
        <begin position="184"/>
        <end position="464"/>
    </location>
</feature>
<dbReference type="SUPFAM" id="SSF54001">
    <property type="entry name" value="Cysteine proteinases"/>
    <property type="match status" value="1"/>
</dbReference>
<comment type="similarity">
    <text evidence="1">Belongs to the peptidase C1 family.</text>
</comment>
<accession>A0A914EE01</accession>
<keyword evidence="6" id="KW-1133">Transmembrane helix</keyword>
<evidence type="ECO:0000256" key="4">
    <source>
        <dbReference type="ARBA" id="ARBA00022807"/>
    </source>
</evidence>
<feature type="compositionally biased region" description="Polar residues" evidence="5">
    <location>
        <begin position="10"/>
        <end position="21"/>
    </location>
</feature>
<evidence type="ECO:0000313" key="8">
    <source>
        <dbReference type="Proteomes" id="UP000887540"/>
    </source>
</evidence>
<feature type="transmembrane region" description="Helical" evidence="6">
    <location>
        <begin position="72"/>
        <end position="97"/>
    </location>
</feature>
<evidence type="ECO:0000256" key="2">
    <source>
        <dbReference type="ARBA" id="ARBA00022670"/>
    </source>
</evidence>
<evidence type="ECO:0000256" key="5">
    <source>
        <dbReference type="SAM" id="MobiDB-lite"/>
    </source>
</evidence>
<dbReference type="Gene3D" id="3.90.70.10">
    <property type="entry name" value="Cysteine proteinases"/>
    <property type="match status" value="1"/>
</dbReference>
<dbReference type="PROSITE" id="PS00139">
    <property type="entry name" value="THIOL_PROTEASE_CYS"/>
    <property type="match status" value="1"/>
</dbReference>
<sequence length="467" mass="53576">MKLKRRRKTASQLAQECTSSNEKQEKVPPKNSRLDSLEKLPTTWRFRMRDNDSGGRSSNEKFRPVHGRNRKFWFCTLLLLFIILGIALTVVGLGTYFRFEMRKKESQETHNYLKTLINQVNSASDVRWKAKFNPFGTRKKSYDYKSLKNTTAIKEYIAHLERFFESDKMKAHLQELEDLPVSDLPKNFDAREKWPTCPSLNFVHNQGGCGSCYAVASVGVASDRSCIQSNGTLRSVLSAEDILGCCAVCGNCYGGDPLKAMVYWAIEGVVSGSQDGCRPYSTTTECGTPCSPEEYPNGEYRRTCIKRCQHIYYKNTYEDDKFKGSIAYTLYPRTMSTDQAGNNRVMMKSIIAHFNETSSQPLTPEEIRNLIKKELFISGPTTMAFPVTEEFLHYDSGIFHPYPEENFEDRIVYWHVVRLIGWGTDDEGRHYWVAINSFGSQWGENGYFRIDTSLLERFGLEYETGLL</sequence>
<keyword evidence="6" id="KW-0812">Transmembrane</keyword>
<evidence type="ECO:0000259" key="7">
    <source>
        <dbReference type="SMART" id="SM00645"/>
    </source>
</evidence>
<keyword evidence="8" id="KW-1185">Reference proteome</keyword>
<dbReference type="PRINTS" id="PR00705">
    <property type="entry name" value="PAPAIN"/>
</dbReference>
<dbReference type="WBParaSite" id="ACRNAN_scaffold7106.g19787.t1">
    <property type="protein sequence ID" value="ACRNAN_scaffold7106.g19787.t1"/>
    <property type="gene ID" value="ACRNAN_scaffold7106.g19787"/>
</dbReference>
<dbReference type="InterPro" id="IPR000668">
    <property type="entry name" value="Peptidase_C1A_C"/>
</dbReference>
<keyword evidence="3" id="KW-0378">Hydrolase</keyword>
<evidence type="ECO:0000256" key="3">
    <source>
        <dbReference type="ARBA" id="ARBA00022801"/>
    </source>
</evidence>
<protein>
    <submittedName>
        <fullName evidence="9">Peptidase C1A papain C-terminal domain-containing protein</fullName>
    </submittedName>
</protein>
<reference evidence="9" key="1">
    <citation type="submission" date="2022-11" db="UniProtKB">
        <authorList>
            <consortium name="WormBaseParasite"/>
        </authorList>
    </citation>
    <scope>IDENTIFICATION</scope>
</reference>
<evidence type="ECO:0000256" key="1">
    <source>
        <dbReference type="ARBA" id="ARBA00008455"/>
    </source>
</evidence>
<organism evidence="8 9">
    <name type="scientific">Acrobeloides nanus</name>
    <dbReference type="NCBI Taxonomy" id="290746"/>
    <lineage>
        <taxon>Eukaryota</taxon>
        <taxon>Metazoa</taxon>
        <taxon>Ecdysozoa</taxon>
        <taxon>Nematoda</taxon>
        <taxon>Chromadorea</taxon>
        <taxon>Rhabditida</taxon>
        <taxon>Tylenchina</taxon>
        <taxon>Cephalobomorpha</taxon>
        <taxon>Cephaloboidea</taxon>
        <taxon>Cephalobidae</taxon>
        <taxon>Acrobeloides</taxon>
    </lineage>
</organism>
<dbReference type="Proteomes" id="UP000887540">
    <property type="component" value="Unplaced"/>
</dbReference>
<dbReference type="AlphaFoldDB" id="A0A914EE01"/>
<dbReference type="SMART" id="SM00645">
    <property type="entry name" value="Pept_C1"/>
    <property type="match status" value="1"/>
</dbReference>
<dbReference type="InterPro" id="IPR038765">
    <property type="entry name" value="Papain-like_cys_pep_sf"/>
</dbReference>
<proteinExistence type="inferred from homology"/>
<dbReference type="InterPro" id="IPR000169">
    <property type="entry name" value="Pept_cys_AS"/>
</dbReference>
<dbReference type="GO" id="GO:0008234">
    <property type="term" value="F:cysteine-type peptidase activity"/>
    <property type="evidence" value="ECO:0007669"/>
    <property type="project" value="UniProtKB-KW"/>
</dbReference>
<evidence type="ECO:0000256" key="6">
    <source>
        <dbReference type="SAM" id="Phobius"/>
    </source>
</evidence>
<keyword evidence="2" id="KW-0645">Protease</keyword>
<keyword evidence="6" id="KW-0472">Membrane</keyword>
<keyword evidence="4" id="KW-0788">Thiol protease</keyword>